<dbReference type="NCBIfam" id="TIGR03263">
    <property type="entry name" value="guanyl_kin"/>
    <property type="match status" value="1"/>
</dbReference>
<keyword evidence="9" id="KW-0963">Cytoplasm</keyword>
<evidence type="ECO:0000256" key="7">
    <source>
        <dbReference type="ARBA" id="ARBA00022840"/>
    </source>
</evidence>
<sequence>MSDRAGTDGHGSDTPAFESDTAPALLTVLSGPSGVGKTTLAKHVREVHPEVWLSVSATTRKPRPDEVDGVHYFFYDRPTFEDLIAEGEFLEHAEYAGNLYGTPRRPVGQRLAAGQPVLLEIELQGARQVRRAMPAARLVFLAPPSWEVLEQRLRGRGTEPEDVIEARLDTGRIELAAESEFDVTIVNTTVAEAAAELVELVTGSPINH</sequence>
<comment type="similarity">
    <text evidence="1 9">Belongs to the guanylate kinase family.</text>
</comment>
<evidence type="ECO:0000256" key="9">
    <source>
        <dbReference type="HAMAP-Rule" id="MF_00328"/>
    </source>
</evidence>
<dbReference type="RefSeq" id="WP_212021663.1">
    <property type="nucleotide sequence ID" value="NZ_JAAFYZ010000353.1"/>
</dbReference>
<dbReference type="Gene3D" id="3.40.50.300">
    <property type="entry name" value="P-loop containing nucleotide triphosphate hydrolases"/>
    <property type="match status" value="1"/>
</dbReference>
<evidence type="ECO:0000256" key="8">
    <source>
        <dbReference type="ARBA" id="ARBA00030128"/>
    </source>
</evidence>
<evidence type="ECO:0000256" key="4">
    <source>
        <dbReference type="ARBA" id="ARBA00022679"/>
    </source>
</evidence>
<dbReference type="PROSITE" id="PS50052">
    <property type="entry name" value="GUANYLATE_KINASE_2"/>
    <property type="match status" value="1"/>
</dbReference>
<dbReference type="EMBL" id="JAAFYZ010000353">
    <property type="protein sequence ID" value="MBS2554318.1"/>
    <property type="molecule type" value="Genomic_DNA"/>
</dbReference>
<evidence type="ECO:0000256" key="5">
    <source>
        <dbReference type="ARBA" id="ARBA00022741"/>
    </source>
</evidence>
<gene>
    <name evidence="9 11" type="primary">gmk</name>
    <name evidence="11" type="ORF">KGQ19_46435</name>
</gene>
<keyword evidence="6 9" id="KW-0418">Kinase</keyword>
<dbReference type="SMART" id="SM00072">
    <property type="entry name" value="GuKc"/>
    <property type="match status" value="1"/>
</dbReference>
<proteinExistence type="inferred from homology"/>
<organism evidence="11 12">
    <name type="scientific">Catenulispora pinistramenti</name>
    <dbReference type="NCBI Taxonomy" id="2705254"/>
    <lineage>
        <taxon>Bacteria</taxon>
        <taxon>Bacillati</taxon>
        <taxon>Actinomycetota</taxon>
        <taxon>Actinomycetes</taxon>
        <taxon>Catenulisporales</taxon>
        <taxon>Catenulisporaceae</taxon>
        <taxon>Catenulispora</taxon>
    </lineage>
</organism>
<dbReference type="PANTHER" id="PTHR23117">
    <property type="entry name" value="GUANYLATE KINASE-RELATED"/>
    <property type="match status" value="1"/>
</dbReference>
<dbReference type="InterPro" id="IPR008145">
    <property type="entry name" value="GK/Ca_channel_bsu"/>
</dbReference>
<comment type="catalytic activity">
    <reaction evidence="9">
        <text>GMP + ATP = GDP + ADP</text>
        <dbReference type="Rhea" id="RHEA:20780"/>
        <dbReference type="ChEBI" id="CHEBI:30616"/>
        <dbReference type="ChEBI" id="CHEBI:58115"/>
        <dbReference type="ChEBI" id="CHEBI:58189"/>
        <dbReference type="ChEBI" id="CHEBI:456216"/>
        <dbReference type="EC" id="2.7.4.8"/>
    </reaction>
</comment>
<feature type="binding site" evidence="9">
    <location>
        <begin position="31"/>
        <end position="38"/>
    </location>
    <ligand>
        <name>ATP</name>
        <dbReference type="ChEBI" id="CHEBI:30616"/>
    </ligand>
</feature>
<comment type="caution">
    <text evidence="11">The sequence shown here is derived from an EMBL/GenBank/DDBJ whole genome shotgun (WGS) entry which is preliminary data.</text>
</comment>
<dbReference type="HAMAP" id="MF_00328">
    <property type="entry name" value="Guanylate_kinase"/>
    <property type="match status" value="1"/>
</dbReference>
<keyword evidence="5 9" id="KW-0547">Nucleotide-binding</keyword>
<comment type="subcellular location">
    <subcellularLocation>
        <location evidence="9">Cytoplasm</location>
    </subcellularLocation>
</comment>
<evidence type="ECO:0000256" key="2">
    <source>
        <dbReference type="ARBA" id="ARBA00012961"/>
    </source>
</evidence>
<dbReference type="Proteomes" id="UP000730482">
    <property type="component" value="Unassembled WGS sequence"/>
</dbReference>
<protein>
    <recommendedName>
        <fullName evidence="3 9">Guanylate kinase</fullName>
        <ecNumber evidence="2 9">2.7.4.8</ecNumber>
    </recommendedName>
    <alternativeName>
        <fullName evidence="8 9">GMP kinase</fullName>
    </alternativeName>
</protein>
<dbReference type="GO" id="GO:0004385">
    <property type="term" value="F:GMP kinase activity"/>
    <property type="evidence" value="ECO:0007669"/>
    <property type="project" value="UniProtKB-EC"/>
</dbReference>
<comment type="function">
    <text evidence="9">Essential for recycling GMP and indirectly, cGMP.</text>
</comment>
<dbReference type="PANTHER" id="PTHR23117:SF13">
    <property type="entry name" value="GUANYLATE KINASE"/>
    <property type="match status" value="1"/>
</dbReference>
<evidence type="ECO:0000256" key="3">
    <source>
        <dbReference type="ARBA" id="ARBA00016296"/>
    </source>
</evidence>
<keyword evidence="7 9" id="KW-0067">ATP-binding</keyword>
<dbReference type="InterPro" id="IPR027417">
    <property type="entry name" value="P-loop_NTPase"/>
</dbReference>
<keyword evidence="12" id="KW-1185">Reference proteome</keyword>
<evidence type="ECO:0000256" key="6">
    <source>
        <dbReference type="ARBA" id="ARBA00022777"/>
    </source>
</evidence>
<dbReference type="EC" id="2.7.4.8" evidence="2 9"/>
<name>A0ABS5L7H3_9ACTN</name>
<evidence type="ECO:0000313" key="12">
    <source>
        <dbReference type="Proteomes" id="UP000730482"/>
    </source>
</evidence>
<dbReference type="Pfam" id="PF00625">
    <property type="entry name" value="Guanylate_kin"/>
    <property type="match status" value="1"/>
</dbReference>
<reference evidence="11 12" key="1">
    <citation type="submission" date="2020-02" db="EMBL/GenBank/DDBJ databases">
        <title>Acidophilic actinobacteria isolated from forest soil.</title>
        <authorList>
            <person name="Golinska P."/>
        </authorList>
    </citation>
    <scope>NUCLEOTIDE SEQUENCE [LARGE SCALE GENOMIC DNA]</scope>
    <source>
        <strain evidence="11 12">NL8</strain>
    </source>
</reference>
<dbReference type="SUPFAM" id="SSF52540">
    <property type="entry name" value="P-loop containing nucleoside triphosphate hydrolases"/>
    <property type="match status" value="1"/>
</dbReference>
<dbReference type="InterPro" id="IPR008144">
    <property type="entry name" value="Guanylate_kin-like_dom"/>
</dbReference>
<evidence type="ECO:0000313" key="11">
    <source>
        <dbReference type="EMBL" id="MBS2554318.1"/>
    </source>
</evidence>
<dbReference type="InterPro" id="IPR017665">
    <property type="entry name" value="Guanylate_kinase"/>
</dbReference>
<dbReference type="Gene3D" id="3.30.63.10">
    <property type="entry name" value="Guanylate Kinase phosphate binding domain"/>
    <property type="match status" value="1"/>
</dbReference>
<evidence type="ECO:0000259" key="10">
    <source>
        <dbReference type="PROSITE" id="PS50052"/>
    </source>
</evidence>
<feature type="domain" description="Guanylate kinase-like" evidence="10">
    <location>
        <begin position="24"/>
        <end position="202"/>
    </location>
</feature>
<dbReference type="CDD" id="cd00071">
    <property type="entry name" value="GMPK"/>
    <property type="match status" value="1"/>
</dbReference>
<accession>A0ABS5L7H3</accession>
<keyword evidence="4 9" id="KW-0808">Transferase</keyword>
<evidence type="ECO:0000256" key="1">
    <source>
        <dbReference type="ARBA" id="ARBA00005790"/>
    </source>
</evidence>